<proteinExistence type="inferred from homology"/>
<keyword evidence="10 16" id="KW-0798">TonB box</keyword>
<dbReference type="InterPro" id="IPR010917">
    <property type="entry name" value="TonB_rcpt_CS"/>
</dbReference>
<evidence type="ECO:0000256" key="10">
    <source>
        <dbReference type="ARBA" id="ARBA00023077"/>
    </source>
</evidence>
<evidence type="ECO:0000256" key="6">
    <source>
        <dbReference type="ARBA" id="ARBA00022692"/>
    </source>
</evidence>
<dbReference type="PROSITE" id="PS52016">
    <property type="entry name" value="TONB_DEPENDENT_REC_3"/>
    <property type="match status" value="1"/>
</dbReference>
<dbReference type="PANTHER" id="PTHR32552:SF82">
    <property type="entry name" value="FCUA PROTEIN"/>
    <property type="match status" value="1"/>
</dbReference>
<keyword evidence="9" id="KW-0406">Ion transport</keyword>
<dbReference type="SUPFAM" id="SSF56935">
    <property type="entry name" value="Porins"/>
    <property type="match status" value="1"/>
</dbReference>
<evidence type="ECO:0000313" key="20">
    <source>
        <dbReference type="Proteomes" id="UP000242418"/>
    </source>
</evidence>
<keyword evidence="5" id="KW-0410">Iron transport</keyword>
<evidence type="ECO:0000256" key="17">
    <source>
        <dbReference type="SAM" id="SignalP"/>
    </source>
</evidence>
<keyword evidence="3 14" id="KW-0813">Transport</keyword>
<dbReference type="PANTHER" id="PTHR32552">
    <property type="entry name" value="FERRICHROME IRON RECEPTOR-RELATED"/>
    <property type="match status" value="1"/>
</dbReference>
<evidence type="ECO:0000259" key="18">
    <source>
        <dbReference type="SMART" id="SM00965"/>
    </source>
</evidence>
<evidence type="ECO:0000256" key="2">
    <source>
        <dbReference type="ARBA" id="ARBA00009810"/>
    </source>
</evidence>
<evidence type="ECO:0000256" key="15">
    <source>
        <dbReference type="PROSITE-ProRule" id="PRU10144"/>
    </source>
</evidence>
<dbReference type="Pfam" id="PF07715">
    <property type="entry name" value="Plug"/>
    <property type="match status" value="1"/>
</dbReference>
<evidence type="ECO:0000256" key="4">
    <source>
        <dbReference type="ARBA" id="ARBA00022452"/>
    </source>
</evidence>
<evidence type="ECO:0000256" key="13">
    <source>
        <dbReference type="ARBA" id="ARBA00023237"/>
    </source>
</evidence>
<evidence type="ECO:0000256" key="3">
    <source>
        <dbReference type="ARBA" id="ARBA00022448"/>
    </source>
</evidence>
<keyword evidence="6 14" id="KW-0812">Transmembrane</keyword>
<keyword evidence="13 14" id="KW-0998">Cell outer membrane</keyword>
<keyword evidence="8" id="KW-0408">Iron</keyword>
<dbReference type="InterPro" id="IPR012910">
    <property type="entry name" value="Plug_dom"/>
</dbReference>
<dbReference type="RefSeq" id="WP_090255824.1">
    <property type="nucleotide sequence ID" value="NZ_FMTL01000005.1"/>
</dbReference>
<dbReference type="EMBL" id="FMTL01000005">
    <property type="protein sequence ID" value="SCW85061.1"/>
    <property type="molecule type" value="Genomic_DNA"/>
</dbReference>
<dbReference type="InterPro" id="IPR010105">
    <property type="entry name" value="TonB_sidphr_rcpt"/>
</dbReference>
<dbReference type="Gene3D" id="2.40.170.20">
    <property type="entry name" value="TonB-dependent receptor, beta-barrel domain"/>
    <property type="match status" value="1"/>
</dbReference>
<evidence type="ECO:0000256" key="12">
    <source>
        <dbReference type="ARBA" id="ARBA00023170"/>
    </source>
</evidence>
<dbReference type="AlphaFoldDB" id="A0AB37ZC32"/>
<feature type="domain" description="Secretin/TonB short N-terminal" evidence="18">
    <location>
        <begin position="68"/>
        <end position="119"/>
    </location>
</feature>
<dbReference type="Gene3D" id="2.170.130.10">
    <property type="entry name" value="TonB-dependent receptor, plug domain"/>
    <property type="match status" value="1"/>
</dbReference>
<dbReference type="GO" id="GO:0009279">
    <property type="term" value="C:cell outer membrane"/>
    <property type="evidence" value="ECO:0007669"/>
    <property type="project" value="UniProtKB-SubCell"/>
</dbReference>
<evidence type="ECO:0000256" key="16">
    <source>
        <dbReference type="RuleBase" id="RU003357"/>
    </source>
</evidence>
<evidence type="ECO:0000256" key="7">
    <source>
        <dbReference type="ARBA" id="ARBA00022729"/>
    </source>
</evidence>
<evidence type="ECO:0000256" key="14">
    <source>
        <dbReference type="PROSITE-ProRule" id="PRU01360"/>
    </source>
</evidence>
<organism evidence="19 20">
    <name type="scientific">Pseudomonas peli</name>
    <dbReference type="NCBI Taxonomy" id="592361"/>
    <lineage>
        <taxon>Bacteria</taxon>
        <taxon>Pseudomonadati</taxon>
        <taxon>Pseudomonadota</taxon>
        <taxon>Gammaproteobacteria</taxon>
        <taxon>Pseudomonadales</taxon>
        <taxon>Pseudomonadaceae</taxon>
        <taxon>Pseudomonas</taxon>
    </lineage>
</organism>
<sequence>MPAVLPYRLRPMSSALSPLLRWSLMLSLSASPMFVPASWAADADRRSYQVPAGRLDAALTRFAGLAGVNLSVDPALVSGRSSDGLSGEYGVEEGFARLLLGSGLQLQPVGEQAYTLTPTAEEGSMQLPSTSILGARGVGSEQPYAGGQVARSGSQGMLGDQDFMDSPFSVTSYTKEALQNQHVRTLGDAVAADPSVRTSNPAGGRFEQFTVRGFSLFNSDVSYGGLYGILPTYSIDMEIAERVDVLKGPSAVLNGIAPRGSIGGGINIVPKRATDAPITQVTSLYASEEQFGGAVDIGRRFGEDQRFGVRFNGVRQSGDTEWDHQAVERETGVLGLDLREERLRLSLDIGHQDRYADAPMERVELAAGVKVPKAEDIDRNFAQPWTYSQTKDSFGALRGEYDVSDSLMVYAAYGARKGNYDFLRHGVQATQDNGNFTLVPRSFRRDEDVKTATVGARQWFSTGSVNHTLNLSLNRFDMDFDNAGERYLRSIGNLYDPVEVAYPGAPNRFDTSAHTEDRFTSAALADTLSFAEDRLLVTLGTRLQSVKVTTWSDGERDGPANDETDTSPLVGVMFKATERLSLYANYVEGLTQGETAPSTANNANTVFAPYVSKQTEIGAKYDHGNIGMSASLFHIEQPAYQFDNQDNFKPNGELRNQGLELSMFGEPLKGFRLLGGVMFLDSEQNDTTNGEFDGNHGTGAPEINANLGAELDIQSVQGLTLTARAIHTGSQYLDSANEQEIDSWERYDLGGRYAFKVGGKPVTVRATVENVLDKTYWASAATSSDSAAGLTLSTPRTVLLSTTVDF</sequence>
<evidence type="ECO:0000256" key="1">
    <source>
        <dbReference type="ARBA" id="ARBA00004571"/>
    </source>
</evidence>
<evidence type="ECO:0000256" key="11">
    <source>
        <dbReference type="ARBA" id="ARBA00023136"/>
    </source>
</evidence>
<dbReference type="GO" id="GO:0015344">
    <property type="term" value="F:siderophore uptake transmembrane transporter activity"/>
    <property type="evidence" value="ECO:0007669"/>
    <property type="project" value="TreeGrafter"/>
</dbReference>
<accession>A0AB37ZC32</accession>
<dbReference type="NCBIfam" id="TIGR01783">
    <property type="entry name" value="TonB-siderophor"/>
    <property type="match status" value="1"/>
</dbReference>
<dbReference type="Proteomes" id="UP000242418">
    <property type="component" value="Unassembled WGS sequence"/>
</dbReference>
<evidence type="ECO:0000256" key="5">
    <source>
        <dbReference type="ARBA" id="ARBA00022496"/>
    </source>
</evidence>
<evidence type="ECO:0000256" key="9">
    <source>
        <dbReference type="ARBA" id="ARBA00023065"/>
    </source>
</evidence>
<feature type="chain" id="PRO_5044251592" evidence="17">
    <location>
        <begin position="31"/>
        <end position="806"/>
    </location>
</feature>
<dbReference type="SMART" id="SM00965">
    <property type="entry name" value="STN"/>
    <property type="match status" value="1"/>
</dbReference>
<dbReference type="GO" id="GO:0015891">
    <property type="term" value="P:siderophore transport"/>
    <property type="evidence" value="ECO:0007669"/>
    <property type="project" value="InterPro"/>
</dbReference>
<comment type="similarity">
    <text evidence="2 14 16">Belongs to the TonB-dependent receptor family.</text>
</comment>
<dbReference type="Pfam" id="PF00593">
    <property type="entry name" value="TonB_dep_Rec_b-barrel"/>
    <property type="match status" value="1"/>
</dbReference>
<gene>
    <name evidence="19" type="ORF">SAMN05216370_3989</name>
</gene>
<keyword evidence="4 14" id="KW-1134">Transmembrane beta strand</keyword>
<keyword evidence="7 17" id="KW-0732">Signal</keyword>
<dbReference type="PROSITE" id="PS01156">
    <property type="entry name" value="TONB_DEPENDENT_REC_2"/>
    <property type="match status" value="1"/>
</dbReference>
<dbReference type="CDD" id="cd01347">
    <property type="entry name" value="ligand_gated_channel"/>
    <property type="match status" value="1"/>
</dbReference>
<feature type="signal peptide" evidence="17">
    <location>
        <begin position="1"/>
        <end position="30"/>
    </location>
</feature>
<dbReference type="InterPro" id="IPR011662">
    <property type="entry name" value="Secretin/TonB_short_N"/>
</dbReference>
<dbReference type="InterPro" id="IPR039426">
    <property type="entry name" value="TonB-dep_rcpt-like"/>
</dbReference>
<keyword evidence="20" id="KW-1185">Reference proteome</keyword>
<comment type="subcellular location">
    <subcellularLocation>
        <location evidence="1 14">Cell outer membrane</location>
        <topology evidence="1 14">Multi-pass membrane protein</topology>
    </subcellularLocation>
</comment>
<dbReference type="GO" id="GO:0038023">
    <property type="term" value="F:signaling receptor activity"/>
    <property type="evidence" value="ECO:0007669"/>
    <property type="project" value="InterPro"/>
</dbReference>
<reference evidence="19 20" key="1">
    <citation type="submission" date="2016-10" db="EMBL/GenBank/DDBJ databases">
        <authorList>
            <person name="Varghese N."/>
            <person name="Submissions S."/>
        </authorList>
    </citation>
    <scope>NUCLEOTIDE SEQUENCE [LARGE SCALE GENOMIC DNA]</scope>
    <source>
        <strain evidence="19 20">DSM 17833</strain>
    </source>
</reference>
<keyword evidence="12" id="KW-0675">Receptor</keyword>
<evidence type="ECO:0000313" key="19">
    <source>
        <dbReference type="EMBL" id="SCW85061.1"/>
    </source>
</evidence>
<name>A0AB37ZC32_9PSED</name>
<feature type="short sequence motif" description="TonB C-terminal box" evidence="15">
    <location>
        <begin position="789"/>
        <end position="806"/>
    </location>
</feature>
<dbReference type="InterPro" id="IPR000531">
    <property type="entry name" value="Beta-barrel_TonB"/>
</dbReference>
<protein>
    <submittedName>
        <fullName evidence="19">Iron complex outermembrane recepter protein</fullName>
    </submittedName>
</protein>
<dbReference type="InterPro" id="IPR036942">
    <property type="entry name" value="Beta-barrel_TonB_sf"/>
</dbReference>
<comment type="caution">
    <text evidence="19">The sequence shown here is derived from an EMBL/GenBank/DDBJ whole genome shotgun (WGS) entry which is preliminary data.</text>
</comment>
<dbReference type="InterPro" id="IPR037066">
    <property type="entry name" value="Plug_dom_sf"/>
</dbReference>
<evidence type="ECO:0000256" key="8">
    <source>
        <dbReference type="ARBA" id="ARBA00023004"/>
    </source>
</evidence>
<dbReference type="Gene3D" id="3.55.50.30">
    <property type="match status" value="1"/>
</dbReference>
<keyword evidence="11 14" id="KW-0472">Membrane</keyword>